<feature type="domain" description="3-hydroxyacyl-CoA dehydrogenase NAD binding" evidence="5">
    <location>
        <begin position="50"/>
        <end position="147"/>
    </location>
</feature>
<dbReference type="GO" id="GO:0006631">
    <property type="term" value="P:fatty acid metabolic process"/>
    <property type="evidence" value="ECO:0007669"/>
    <property type="project" value="InterPro"/>
</dbReference>
<dbReference type="PANTHER" id="PTHR48075">
    <property type="entry name" value="3-HYDROXYACYL-COA DEHYDROGENASE FAMILY PROTEIN"/>
    <property type="match status" value="1"/>
</dbReference>
<reference evidence="7" key="1">
    <citation type="submission" date="2015-08" db="EMBL/GenBank/DDBJ databases">
        <title>Draft Genome Sequence of a Heterotrophic Facultative Anaerobic Bacterium Ardenticatena maritima Strain 110S.</title>
        <authorList>
            <person name="Kawaichi S."/>
            <person name="Yoshida T."/>
            <person name="Sako Y."/>
            <person name="Nakamura R."/>
        </authorList>
    </citation>
    <scope>NUCLEOTIDE SEQUENCE [LARGE SCALE GENOMIC DNA]</scope>
    <source>
        <strain evidence="7">110S</strain>
    </source>
</reference>
<comment type="similarity">
    <text evidence="2">Belongs to the 3-hydroxyacyl-CoA dehydrogenase family.</text>
</comment>
<evidence type="ECO:0000256" key="3">
    <source>
        <dbReference type="ARBA" id="ARBA00023002"/>
    </source>
</evidence>
<dbReference type="Pfam" id="PF02737">
    <property type="entry name" value="3HCDH_N"/>
    <property type="match status" value="1"/>
</dbReference>
<organism evidence="6 7">
    <name type="scientific">Ardenticatena maritima</name>
    <dbReference type="NCBI Taxonomy" id="872965"/>
    <lineage>
        <taxon>Bacteria</taxon>
        <taxon>Bacillati</taxon>
        <taxon>Chloroflexota</taxon>
        <taxon>Ardenticatenia</taxon>
        <taxon>Ardenticatenales</taxon>
        <taxon>Ardenticatenaceae</taxon>
        <taxon>Ardenticatena</taxon>
    </lineage>
</organism>
<dbReference type="InterPro" id="IPR008927">
    <property type="entry name" value="6-PGluconate_DH-like_C_sf"/>
</dbReference>
<comment type="caution">
    <text evidence="6">The sequence shown here is derived from an EMBL/GenBank/DDBJ whole genome shotgun (WGS) entry which is preliminary data.</text>
</comment>
<proteinExistence type="inferred from homology"/>
<dbReference type="InterPro" id="IPR006108">
    <property type="entry name" value="3HC_DH_C"/>
</dbReference>
<dbReference type="EMBL" id="BBZA01000078">
    <property type="protein sequence ID" value="GAP62749.1"/>
    <property type="molecule type" value="Genomic_DNA"/>
</dbReference>
<dbReference type="OrthoDB" id="9771883at2"/>
<comment type="pathway">
    <text evidence="1">Lipid metabolism; butanoate metabolism.</text>
</comment>
<protein>
    <submittedName>
        <fullName evidence="6">3-hydroxybutyryl-CoA dehydrogenase</fullName>
        <ecNumber evidence="6">1.1.1.157</ecNumber>
    </submittedName>
</protein>
<dbReference type="GO" id="GO:0008691">
    <property type="term" value="F:3-hydroxybutyryl-CoA dehydrogenase activity"/>
    <property type="evidence" value="ECO:0007669"/>
    <property type="project" value="UniProtKB-EC"/>
</dbReference>
<feature type="domain" description="3-hydroxyacyl-CoA dehydrogenase C-terminal" evidence="4">
    <location>
        <begin position="152"/>
        <end position="246"/>
    </location>
</feature>
<dbReference type="InterPro" id="IPR036291">
    <property type="entry name" value="NAD(P)-bd_dom_sf"/>
</dbReference>
<evidence type="ECO:0000256" key="2">
    <source>
        <dbReference type="ARBA" id="ARBA00009463"/>
    </source>
</evidence>
<sequence length="251" mass="27057">MEHVWVYGDGPLAVAVAEQARQAGFEVDVCYEMPFSRDDMPPYPATKPLVIVEAVIADRARKADVLRHLGRAMTGETLLLSATLNASATEAGMWSGRPERTVGWAALPPLASGVVEGYAGRRTTHAACEAAHAWWARLGKTMVLVGDTAGGVLPRTVAALVNEAAFAVQEQVATPEDIDRAMQLGTNYPHGPLAWGDQIGLDQVLGILEALCIHHDPARYRPAALLRQMVQAGEWGRRTGRGFYTYAEADA</sequence>
<name>A0A0M8K8P3_9CHLR</name>
<dbReference type="EC" id="1.1.1.157" evidence="6"/>
<dbReference type="InterPro" id="IPR013328">
    <property type="entry name" value="6PGD_dom2"/>
</dbReference>
<dbReference type="SUPFAM" id="SSF48179">
    <property type="entry name" value="6-phosphogluconate dehydrogenase C-terminal domain-like"/>
    <property type="match status" value="1"/>
</dbReference>
<dbReference type="InParanoid" id="A0A0M8K8P3"/>
<evidence type="ECO:0000259" key="5">
    <source>
        <dbReference type="Pfam" id="PF02737"/>
    </source>
</evidence>
<dbReference type="RefSeq" id="WP_054492657.1">
    <property type="nucleotide sequence ID" value="NZ_BBZA01000078.1"/>
</dbReference>
<keyword evidence="3 6" id="KW-0560">Oxidoreductase</keyword>
<dbReference type="GO" id="GO:0070403">
    <property type="term" value="F:NAD+ binding"/>
    <property type="evidence" value="ECO:0007669"/>
    <property type="project" value="InterPro"/>
</dbReference>
<gene>
    <name evidence="6" type="primary">paaH</name>
    <name evidence="6" type="ORF">ARMA_1172</name>
</gene>
<dbReference type="Pfam" id="PF00725">
    <property type="entry name" value="3HCDH"/>
    <property type="match status" value="1"/>
</dbReference>
<keyword evidence="7" id="KW-1185">Reference proteome</keyword>
<dbReference type="Gene3D" id="3.40.50.720">
    <property type="entry name" value="NAD(P)-binding Rossmann-like Domain"/>
    <property type="match status" value="1"/>
</dbReference>
<evidence type="ECO:0000313" key="7">
    <source>
        <dbReference type="Proteomes" id="UP000037784"/>
    </source>
</evidence>
<dbReference type="PANTHER" id="PTHR48075:SF5">
    <property type="entry name" value="3-HYDROXYBUTYRYL-COA DEHYDROGENASE"/>
    <property type="match status" value="1"/>
</dbReference>
<dbReference type="SUPFAM" id="SSF51735">
    <property type="entry name" value="NAD(P)-binding Rossmann-fold domains"/>
    <property type="match status" value="1"/>
</dbReference>
<dbReference type="AlphaFoldDB" id="A0A0M8K8P3"/>
<evidence type="ECO:0000259" key="4">
    <source>
        <dbReference type="Pfam" id="PF00725"/>
    </source>
</evidence>
<accession>A0A0M8K8P3</accession>
<dbReference type="Proteomes" id="UP000037784">
    <property type="component" value="Unassembled WGS sequence"/>
</dbReference>
<dbReference type="Gene3D" id="1.10.1040.10">
    <property type="entry name" value="N-(1-d-carboxylethyl)-l-norvaline Dehydrogenase, domain 2"/>
    <property type="match status" value="1"/>
</dbReference>
<evidence type="ECO:0000256" key="1">
    <source>
        <dbReference type="ARBA" id="ARBA00005086"/>
    </source>
</evidence>
<evidence type="ECO:0000313" key="6">
    <source>
        <dbReference type="EMBL" id="GAP62749.1"/>
    </source>
</evidence>
<dbReference type="InterPro" id="IPR006176">
    <property type="entry name" value="3-OHacyl-CoA_DH_NAD-bd"/>
</dbReference>